<feature type="transmembrane region" description="Helical" evidence="1">
    <location>
        <begin position="110"/>
        <end position="132"/>
    </location>
</feature>
<reference evidence="3 4" key="1">
    <citation type="journal article" date="2014" name="Genome Announc.">
        <title>Draft genome sequences of eight enterohepatic helicobacter species isolated from both laboratory and wild rodents.</title>
        <authorList>
            <person name="Sheh A."/>
            <person name="Shen Z."/>
            <person name="Fox J.G."/>
        </authorList>
    </citation>
    <scope>NUCLEOTIDE SEQUENCE [LARGE SCALE GENOMIC DNA]</scope>
    <source>
        <strain evidence="3 4">MIT 97-6194</strain>
    </source>
</reference>
<feature type="transmembrane region" description="Helical" evidence="1">
    <location>
        <begin position="36"/>
        <end position="54"/>
    </location>
</feature>
<evidence type="ECO:0000256" key="1">
    <source>
        <dbReference type="SAM" id="Phobius"/>
    </source>
</evidence>
<organism evidence="3 4">
    <name type="scientific">Helicobacter saguini</name>
    <dbReference type="NCBI Taxonomy" id="1548018"/>
    <lineage>
        <taxon>Bacteria</taxon>
        <taxon>Pseudomonadati</taxon>
        <taxon>Campylobacterota</taxon>
        <taxon>Epsilonproteobacteria</taxon>
        <taxon>Campylobacterales</taxon>
        <taxon>Helicobacteraceae</taxon>
        <taxon>Helicobacter</taxon>
    </lineage>
</organism>
<keyword evidence="1" id="KW-0472">Membrane</keyword>
<feature type="transmembrane region" description="Helical" evidence="1">
    <location>
        <begin position="237"/>
        <end position="256"/>
    </location>
</feature>
<keyword evidence="1" id="KW-1133">Transmembrane helix</keyword>
<evidence type="ECO:0000313" key="2">
    <source>
        <dbReference type="EMBL" id="MWV69836.1"/>
    </source>
</evidence>
<dbReference type="Proteomes" id="UP000477070">
    <property type="component" value="Unassembled WGS sequence"/>
</dbReference>
<feature type="transmembrane region" description="Helical" evidence="1">
    <location>
        <begin position="167"/>
        <end position="186"/>
    </location>
</feature>
<evidence type="ECO:0000313" key="5">
    <source>
        <dbReference type="Proteomes" id="UP000477070"/>
    </source>
</evidence>
<proteinExistence type="predicted"/>
<accession>A0A347VNA5</accession>
<dbReference type="OrthoDB" id="5329996at2"/>
<sequence>MESNISQDNFGYKSGFIQSLKDGAKICKYEFSMSRILVIITAVLTLFISLCFMMNENTQTAIKTTIGALIFFSFLIFLVSYFLSIAISFYQGIFGRTAYLTHSLPISLDAMLLGKTLIFVLWALVFFLELVFLDVATGGRVLISVVETYEVIGVASSTAMYSYLVCFWLSCLLAEIMYIFMIATLVHRKKTYVFVWGIMYYFALKIALSIITSLVAINLPDSFYMWLSEPTDLVWHLALVSIIPPVFFALVFYFICRKIIRDNLSI</sequence>
<evidence type="ECO:0000313" key="3">
    <source>
        <dbReference type="EMBL" id="TLD95670.1"/>
    </source>
</evidence>
<feature type="transmembrane region" description="Helical" evidence="1">
    <location>
        <begin position="66"/>
        <end position="90"/>
    </location>
</feature>
<dbReference type="RefSeq" id="WP_034573110.1">
    <property type="nucleotide sequence ID" value="NZ_JRMP02000002.1"/>
</dbReference>
<comment type="caution">
    <text evidence="3">The sequence shown here is derived from an EMBL/GenBank/DDBJ whole genome shotgun (WGS) entry which is preliminary data.</text>
</comment>
<name>A0A347VNA5_9HELI</name>
<protein>
    <submittedName>
        <fullName evidence="3">Uncharacterized protein</fullName>
    </submittedName>
</protein>
<reference evidence="3 4" key="2">
    <citation type="journal article" date="2016" name="Infect. Immun.">
        <title>Helicobacter saguini, a Novel Helicobacter Isolated from Cotton-Top Tamarins with Ulcerative Colitis, Has Proinflammatory Properties and Induces Typhlocolitis and Dysplasia in Gnotobiotic IL-10-/- Mice.</title>
        <authorList>
            <person name="Shen Z."/>
            <person name="Mannion A."/>
            <person name="Whary M.T."/>
            <person name="Muthupalani S."/>
            <person name="Sheh A."/>
            <person name="Feng Y."/>
            <person name="Gong G."/>
            <person name="Vandamme P."/>
            <person name="Holcombe H.R."/>
            <person name="Paster B.J."/>
            <person name="Fox J.G."/>
        </authorList>
    </citation>
    <scope>NUCLEOTIDE SEQUENCE [LARGE SCALE GENOMIC DNA]</scope>
    <source>
        <strain evidence="3 4">MIT 97-6194</strain>
    </source>
</reference>
<keyword evidence="4" id="KW-1185">Reference proteome</keyword>
<dbReference type="EMBL" id="QBIU01000001">
    <property type="protein sequence ID" value="MWV69836.1"/>
    <property type="molecule type" value="Genomic_DNA"/>
</dbReference>
<reference evidence="3" key="3">
    <citation type="submission" date="2018-04" db="EMBL/GenBank/DDBJ databases">
        <authorList>
            <person name="Sheh A."/>
            <person name="Shen Z."/>
            <person name="Mannion A.J."/>
            <person name="Fox J.G."/>
        </authorList>
    </citation>
    <scope>NUCLEOTIDE SEQUENCE</scope>
    <source>
        <strain evidence="3">MIT 97-6194</strain>
    </source>
</reference>
<feature type="transmembrane region" description="Helical" evidence="1">
    <location>
        <begin position="193"/>
        <end position="217"/>
    </location>
</feature>
<dbReference type="EMBL" id="JRMP02000002">
    <property type="protein sequence ID" value="TLD95670.1"/>
    <property type="molecule type" value="Genomic_DNA"/>
</dbReference>
<dbReference type="AlphaFoldDB" id="A0A347VNA5"/>
<keyword evidence="1" id="KW-0812">Transmembrane</keyword>
<evidence type="ECO:0000313" key="4">
    <source>
        <dbReference type="Proteomes" id="UP000029714"/>
    </source>
</evidence>
<dbReference type="Proteomes" id="UP000029714">
    <property type="component" value="Unassembled WGS sequence"/>
</dbReference>
<gene>
    <name evidence="2" type="ORF">DCO61_07440</name>
    <name evidence="3" type="ORF">LS64_002125</name>
</gene>
<reference evidence="2 5" key="4">
    <citation type="submission" date="2019-12" db="EMBL/GenBank/DDBJ databases">
        <title>Multi-Generational Helicobacter saguini Isolates.</title>
        <authorList>
            <person name="Mannion A."/>
            <person name="Shen Z."/>
            <person name="Fox J.G."/>
        </authorList>
    </citation>
    <scope>NUCLEOTIDE SEQUENCE [LARGE SCALE GENOMIC DNA]</scope>
    <source>
        <strain evidence="2">16-048</strain>
        <strain evidence="5">16-048 (F4)</strain>
    </source>
</reference>